<feature type="signal peptide" evidence="2">
    <location>
        <begin position="1"/>
        <end position="19"/>
    </location>
</feature>
<evidence type="ECO:0000256" key="1">
    <source>
        <dbReference type="SAM" id="MobiDB-lite"/>
    </source>
</evidence>
<feature type="chain" id="PRO_5037687731" evidence="2">
    <location>
        <begin position="20"/>
        <end position="221"/>
    </location>
</feature>
<feature type="region of interest" description="Disordered" evidence="1">
    <location>
        <begin position="200"/>
        <end position="221"/>
    </location>
</feature>
<dbReference type="WBParaSite" id="sdigi.contig728.g9610.t1">
    <property type="protein sequence ID" value="sdigi.contig728.g9610.t1"/>
    <property type="gene ID" value="sdigi.contig728.g9610"/>
</dbReference>
<feature type="domain" description="Abnormal cell migration protein 18-like fibronectin type I" evidence="3">
    <location>
        <begin position="52"/>
        <end position="116"/>
    </location>
</feature>
<name>A0A915Q6R3_9BILA</name>
<dbReference type="InterPro" id="IPR055119">
    <property type="entry name" value="Mig18_Fn1"/>
</dbReference>
<dbReference type="AlphaFoldDB" id="A0A915Q6R3"/>
<evidence type="ECO:0000259" key="3">
    <source>
        <dbReference type="Pfam" id="PF23003"/>
    </source>
</evidence>
<accession>A0A915Q6R3</accession>
<proteinExistence type="predicted"/>
<keyword evidence="2" id="KW-0732">Signal</keyword>
<protein>
    <submittedName>
        <fullName evidence="5">S-protein homolog</fullName>
    </submittedName>
</protein>
<dbReference type="Pfam" id="PF23003">
    <property type="entry name" value="Fn1_2"/>
    <property type="match status" value="1"/>
</dbReference>
<evidence type="ECO:0000256" key="2">
    <source>
        <dbReference type="SAM" id="SignalP"/>
    </source>
</evidence>
<dbReference type="Proteomes" id="UP000887581">
    <property type="component" value="Unplaced"/>
</dbReference>
<reference evidence="5" key="1">
    <citation type="submission" date="2022-11" db="UniProtKB">
        <authorList>
            <consortium name="WormBaseParasite"/>
        </authorList>
    </citation>
    <scope>IDENTIFICATION</scope>
</reference>
<keyword evidence="4" id="KW-1185">Reference proteome</keyword>
<sequence>MLRIYLFTTILITVECANSTKVLANVTAWLTFPSNRTPMIILQSGQTIPSAVECNMNGKKYKEDQKWFIGHLQYKCLKFGAYTIIGCRTRKGRSMNIGETYIDDFVAHQCFQDGSKVYYRESPCDLDGEPSCSSFLRNSSAISITLIDQTNGYPAVAGLPRGWKIVNSRGETIPLNRVQAQKKTKRQTGNRIPITKIRPDSNIKRKRSMVPGTGTSSEILN</sequence>
<organism evidence="4 5">
    <name type="scientific">Setaria digitata</name>
    <dbReference type="NCBI Taxonomy" id="48799"/>
    <lineage>
        <taxon>Eukaryota</taxon>
        <taxon>Metazoa</taxon>
        <taxon>Ecdysozoa</taxon>
        <taxon>Nematoda</taxon>
        <taxon>Chromadorea</taxon>
        <taxon>Rhabditida</taxon>
        <taxon>Spirurina</taxon>
        <taxon>Spiruromorpha</taxon>
        <taxon>Filarioidea</taxon>
        <taxon>Setariidae</taxon>
        <taxon>Setaria</taxon>
    </lineage>
</organism>
<evidence type="ECO:0000313" key="5">
    <source>
        <dbReference type="WBParaSite" id="sdigi.contig728.g9610.t1"/>
    </source>
</evidence>
<evidence type="ECO:0000313" key="4">
    <source>
        <dbReference type="Proteomes" id="UP000887581"/>
    </source>
</evidence>